<dbReference type="Gene3D" id="2.60.40.3360">
    <property type="match status" value="1"/>
</dbReference>
<reference evidence="4" key="3">
    <citation type="submission" date="2025-09" db="UniProtKB">
        <authorList>
            <consortium name="Ensembl"/>
        </authorList>
    </citation>
    <scope>IDENTIFICATION</scope>
</reference>
<evidence type="ECO:0000259" key="2">
    <source>
        <dbReference type="PROSITE" id="PS50208"/>
    </source>
</evidence>
<reference evidence="4 5" key="1">
    <citation type="submission" date="2020-06" db="EMBL/GenBank/DDBJ databases">
        <authorList>
            <consortium name="Wellcome Sanger Institute Data Sharing"/>
        </authorList>
    </citation>
    <scope>NUCLEOTIDE SEQUENCE [LARGE SCALE GENOMIC DNA]</scope>
</reference>
<dbReference type="Gene3D" id="3.40.50.1460">
    <property type="match status" value="1"/>
</dbReference>
<accession>A0AAY4C1A8</accession>
<dbReference type="PANTHER" id="PTHR22576">
    <property type="entry name" value="MUCOSA ASSOCIATED LYMPHOID TISSUE LYMPHOMA TRANSLOCATION PROTEIN 1/PARACASPASE"/>
    <property type="match status" value="1"/>
</dbReference>
<dbReference type="PANTHER" id="PTHR22576:SF38">
    <property type="entry name" value="MUCOSA-ASSOCIATED LYMPHOID TISSUE LYMPHOMA TRANSLOCATION PROTEIN 1-LIKE"/>
    <property type="match status" value="1"/>
</dbReference>
<dbReference type="InterPro" id="IPR033540">
    <property type="entry name" value="MALT1_IG-like_dom_sf"/>
</dbReference>
<dbReference type="InterPro" id="IPR003598">
    <property type="entry name" value="Ig_sub2"/>
</dbReference>
<dbReference type="RefSeq" id="XP_028813520.1">
    <property type="nucleotide sequence ID" value="XM_028957687.1"/>
</dbReference>
<organism evidence="4 5">
    <name type="scientific">Denticeps clupeoides</name>
    <name type="common">denticle herring</name>
    <dbReference type="NCBI Taxonomy" id="299321"/>
    <lineage>
        <taxon>Eukaryota</taxon>
        <taxon>Metazoa</taxon>
        <taxon>Chordata</taxon>
        <taxon>Craniata</taxon>
        <taxon>Vertebrata</taxon>
        <taxon>Euteleostomi</taxon>
        <taxon>Actinopterygii</taxon>
        <taxon>Neopterygii</taxon>
        <taxon>Teleostei</taxon>
        <taxon>Clupei</taxon>
        <taxon>Clupeiformes</taxon>
        <taxon>Denticipitoidei</taxon>
        <taxon>Denticipitidae</taxon>
        <taxon>Denticeps</taxon>
    </lineage>
</organism>
<evidence type="ECO:0000313" key="4">
    <source>
        <dbReference type="Ensembl" id="ENSDCDP00010026769.1"/>
    </source>
</evidence>
<protein>
    <recommendedName>
        <fullName evidence="6">Mucosa-associated lymphoid tissue lymphoma translocation protein 1</fullName>
    </recommendedName>
</protein>
<dbReference type="RefSeq" id="XP_028813519.1">
    <property type="nucleotide sequence ID" value="XM_028957686.1"/>
</dbReference>
<evidence type="ECO:0008006" key="6">
    <source>
        <dbReference type="Google" id="ProtNLM"/>
    </source>
</evidence>
<dbReference type="InterPro" id="IPR011600">
    <property type="entry name" value="Pept_C14_caspase"/>
</dbReference>
<dbReference type="Pfam" id="PF13927">
    <property type="entry name" value="Ig_3"/>
    <property type="match status" value="1"/>
</dbReference>
<dbReference type="InterPro" id="IPR001309">
    <property type="entry name" value="Pept_C14_p20"/>
</dbReference>
<dbReference type="InterPro" id="IPR007110">
    <property type="entry name" value="Ig-like_dom"/>
</dbReference>
<dbReference type="PROSITE" id="PS50835">
    <property type="entry name" value="IG_LIKE"/>
    <property type="match status" value="1"/>
</dbReference>
<dbReference type="GO" id="GO:0006508">
    <property type="term" value="P:proteolysis"/>
    <property type="evidence" value="ECO:0007669"/>
    <property type="project" value="InterPro"/>
</dbReference>
<feature type="region of interest" description="Disordered" evidence="1">
    <location>
        <begin position="620"/>
        <end position="647"/>
    </location>
</feature>
<dbReference type="Proteomes" id="UP000694580">
    <property type="component" value="Chromosome 17"/>
</dbReference>
<evidence type="ECO:0000259" key="3">
    <source>
        <dbReference type="PROSITE" id="PS50835"/>
    </source>
</evidence>
<proteinExistence type="predicted"/>
<dbReference type="SMART" id="SM00408">
    <property type="entry name" value="IGc2"/>
    <property type="match status" value="1"/>
</dbReference>
<dbReference type="RefSeq" id="XP_028813521.1">
    <property type="nucleotide sequence ID" value="XM_028957688.1"/>
</dbReference>
<dbReference type="SMART" id="SM00409">
    <property type="entry name" value="IG"/>
    <property type="match status" value="2"/>
</dbReference>
<dbReference type="InterPro" id="IPR029030">
    <property type="entry name" value="Caspase-like_dom_sf"/>
</dbReference>
<feature type="domain" description="Ig-like" evidence="3">
    <location>
        <begin position="105"/>
        <end position="185"/>
    </location>
</feature>
<dbReference type="InterPro" id="IPR013783">
    <property type="entry name" value="Ig-like_fold"/>
</dbReference>
<dbReference type="Gene3D" id="2.60.40.10">
    <property type="entry name" value="Immunoglobulins"/>
    <property type="match status" value="2"/>
</dbReference>
<evidence type="ECO:0000313" key="5">
    <source>
        <dbReference type="Proteomes" id="UP000694580"/>
    </source>
</evidence>
<keyword evidence="5" id="KW-1185">Reference proteome</keyword>
<dbReference type="InterPro" id="IPR052039">
    <property type="entry name" value="Caspase-related_regulators"/>
</dbReference>
<dbReference type="AlphaFoldDB" id="A0AAY4C1A8"/>
<dbReference type="GeneTree" id="ENSGT00390000018044"/>
<sequence>MIGGIVVVKHPVSACVPPNYKVTLSVQAKGTGPLSYQWFKSNKGKVVQETGATQADLVLRPERSQPYVCRVSDQYCNCAFTDWVKVKVLDNGTSAELPAEWDGEPHMTLHPNPQTVMLGERFTLTCAAFGIPPPTHQWYRNGQPLQGETTDTLQIKKAGAEHSGSYLCCVSNVNGETWTEAADVEVAVQPDPPQASELRATDKVALLIGNLNYSHHPDLMAPTMDVHKLAHLLLELDFRVVSLLDLSRAEMDAAIERFLQLLVKGVYAIFYYAGHGYENSGRNYLVPVDAPRPYCTGNCVCVQRVMQRMQEQQAVLSVILLDTCRKWYKQNPTVSEIKPLAPLGNTVYGYATCEDAEAFEVQDGGRSTGIFTKYLNKHIRLREKVTHVLELVSEDLGKDPLVFGRQVVEIKHTLKEPRSLTDPIQTDGHTKELRLRDAFWREANVLPGRKLLVFPCGVKVELSFSALFSNVLVVFATVKDMGPRAKDCTVNLKSRPEMEDILSGPDRSGEMDSLLLSIADKPDCSLRLCSLQKLQKPLEIKTDLHYTDSESRKRLIESKLLDIGLPLVASCMLNPRMQLEQGPSVLSIENIPWCRQAARQESGGVVRPFTRKAENLWDNTRVPPSACSNIPEENDENEHQDFSNCQF</sequence>
<gene>
    <name evidence="4" type="primary">malt3</name>
</gene>
<feature type="domain" description="Caspase family p20" evidence="2">
    <location>
        <begin position="201"/>
        <end position="279"/>
    </location>
</feature>
<dbReference type="SUPFAM" id="SSF48726">
    <property type="entry name" value="Immunoglobulin"/>
    <property type="match status" value="2"/>
</dbReference>
<dbReference type="PROSITE" id="PS50208">
    <property type="entry name" value="CASPASE_P20"/>
    <property type="match status" value="1"/>
</dbReference>
<dbReference type="GO" id="GO:0004197">
    <property type="term" value="F:cysteine-type endopeptidase activity"/>
    <property type="evidence" value="ECO:0007669"/>
    <property type="project" value="InterPro"/>
</dbReference>
<dbReference type="InterPro" id="IPR041077">
    <property type="entry name" value="MALT1_Ig"/>
</dbReference>
<dbReference type="RefSeq" id="XP_028813517.1">
    <property type="nucleotide sequence ID" value="XM_028957684.1"/>
</dbReference>
<reference evidence="4" key="2">
    <citation type="submission" date="2025-08" db="UniProtKB">
        <authorList>
            <consortium name="Ensembl"/>
        </authorList>
    </citation>
    <scope>IDENTIFICATION</scope>
</reference>
<dbReference type="SUPFAM" id="SSF52129">
    <property type="entry name" value="Caspase-like"/>
    <property type="match status" value="1"/>
</dbReference>
<dbReference type="Pfam" id="PF00656">
    <property type="entry name" value="Peptidase_C14"/>
    <property type="match status" value="1"/>
</dbReference>
<dbReference type="GeneID" id="114766662"/>
<dbReference type="Ensembl" id="ENSDCDT00010033202.1">
    <property type="protein sequence ID" value="ENSDCDP00010026769.1"/>
    <property type="gene ID" value="ENSDCDG00010017034.1"/>
</dbReference>
<evidence type="ECO:0000256" key="1">
    <source>
        <dbReference type="SAM" id="MobiDB-lite"/>
    </source>
</evidence>
<dbReference type="Pfam" id="PF18703">
    <property type="entry name" value="MALT1_Ig"/>
    <property type="match status" value="1"/>
</dbReference>
<dbReference type="InterPro" id="IPR036179">
    <property type="entry name" value="Ig-like_dom_sf"/>
</dbReference>
<dbReference type="InterPro" id="IPR003599">
    <property type="entry name" value="Ig_sub"/>
</dbReference>
<name>A0AAY4C1A8_9TELE</name>